<reference evidence="1" key="1">
    <citation type="submission" date="2020-06" db="EMBL/GenBank/DDBJ databases">
        <authorList>
            <person name="Li T."/>
            <person name="Hu X."/>
            <person name="Zhang T."/>
            <person name="Song X."/>
            <person name="Zhang H."/>
            <person name="Dai N."/>
            <person name="Sheng W."/>
            <person name="Hou X."/>
            <person name="Wei L."/>
        </authorList>
    </citation>
    <scope>NUCLEOTIDE SEQUENCE</scope>
    <source>
        <strain evidence="1">G01</strain>
        <tissue evidence="1">Leaf</tissue>
    </source>
</reference>
<protein>
    <submittedName>
        <fullName evidence="1">Uncharacterized protein</fullName>
    </submittedName>
</protein>
<comment type="caution">
    <text evidence="1">The sequence shown here is derived from an EMBL/GenBank/DDBJ whole genome shotgun (WGS) entry which is preliminary data.</text>
</comment>
<gene>
    <name evidence="1" type="ORF">Sangu_3226100</name>
</gene>
<reference evidence="1" key="2">
    <citation type="journal article" date="2024" name="Plant">
        <title>Genomic evolution and insights into agronomic trait innovations of Sesamum species.</title>
        <authorList>
            <person name="Miao H."/>
            <person name="Wang L."/>
            <person name="Qu L."/>
            <person name="Liu H."/>
            <person name="Sun Y."/>
            <person name="Le M."/>
            <person name="Wang Q."/>
            <person name="Wei S."/>
            <person name="Zheng Y."/>
            <person name="Lin W."/>
            <person name="Duan Y."/>
            <person name="Cao H."/>
            <person name="Xiong S."/>
            <person name="Wang X."/>
            <person name="Wei L."/>
            <person name="Li C."/>
            <person name="Ma Q."/>
            <person name="Ju M."/>
            <person name="Zhao R."/>
            <person name="Li G."/>
            <person name="Mu C."/>
            <person name="Tian Q."/>
            <person name="Mei H."/>
            <person name="Zhang T."/>
            <person name="Gao T."/>
            <person name="Zhang H."/>
        </authorList>
    </citation>
    <scope>NUCLEOTIDE SEQUENCE</scope>
    <source>
        <strain evidence="1">G01</strain>
    </source>
</reference>
<dbReference type="EMBL" id="JACGWK010000916">
    <property type="protein sequence ID" value="KAL0294054.1"/>
    <property type="molecule type" value="Genomic_DNA"/>
</dbReference>
<proteinExistence type="predicted"/>
<name>A0AAW2JI52_9LAMI</name>
<dbReference type="AlphaFoldDB" id="A0AAW2JI52"/>
<accession>A0AAW2JI52</accession>
<evidence type="ECO:0000313" key="1">
    <source>
        <dbReference type="EMBL" id="KAL0294054.1"/>
    </source>
</evidence>
<sequence>MNTKQSCIACPTKRWYLQYFRSSFCSASWGHFISGRSIRLASNKSSNIPGTSESRNGYSLTCISFKVSYLCGLSQGTLFLGATLSFAVLLSLNGSTFTAINSLLGAFEKGLPLSSFLLSPCFCKAPRQVALQAHLLSYSTPYHVLEWPILQRIWARFLGGYSEVPMHYLNTHLDGRGFR</sequence>
<organism evidence="1">
    <name type="scientific">Sesamum angustifolium</name>
    <dbReference type="NCBI Taxonomy" id="2727405"/>
    <lineage>
        <taxon>Eukaryota</taxon>
        <taxon>Viridiplantae</taxon>
        <taxon>Streptophyta</taxon>
        <taxon>Embryophyta</taxon>
        <taxon>Tracheophyta</taxon>
        <taxon>Spermatophyta</taxon>
        <taxon>Magnoliopsida</taxon>
        <taxon>eudicotyledons</taxon>
        <taxon>Gunneridae</taxon>
        <taxon>Pentapetalae</taxon>
        <taxon>asterids</taxon>
        <taxon>lamiids</taxon>
        <taxon>Lamiales</taxon>
        <taxon>Pedaliaceae</taxon>
        <taxon>Sesamum</taxon>
    </lineage>
</organism>